<dbReference type="OrthoDB" id="9788755at2"/>
<dbReference type="EMBL" id="RBZM01000008">
    <property type="protein sequence ID" value="RKP50048.1"/>
    <property type="molecule type" value="Genomic_DNA"/>
</dbReference>
<dbReference type="InterPro" id="IPR000182">
    <property type="entry name" value="GNAT_dom"/>
</dbReference>
<accession>A0A494XHP4</accession>
<evidence type="ECO:0000313" key="4">
    <source>
        <dbReference type="EMBL" id="RKP50048.1"/>
    </source>
</evidence>
<name>A0A494XHP4_9BACL</name>
<dbReference type="AlphaFoldDB" id="A0A494XHP4"/>
<dbReference type="InterPro" id="IPR016181">
    <property type="entry name" value="Acyl_CoA_acyltransferase"/>
</dbReference>
<dbReference type="InterPro" id="IPR050832">
    <property type="entry name" value="Bact_Acetyltransf"/>
</dbReference>
<evidence type="ECO:0000259" key="3">
    <source>
        <dbReference type="PROSITE" id="PS51186"/>
    </source>
</evidence>
<evidence type="ECO:0000313" key="5">
    <source>
        <dbReference type="Proteomes" id="UP000282076"/>
    </source>
</evidence>
<dbReference type="GO" id="GO:0016747">
    <property type="term" value="F:acyltransferase activity, transferring groups other than amino-acyl groups"/>
    <property type="evidence" value="ECO:0007669"/>
    <property type="project" value="InterPro"/>
</dbReference>
<dbReference type="Pfam" id="PF00583">
    <property type="entry name" value="Acetyltransf_1"/>
    <property type="match status" value="1"/>
</dbReference>
<feature type="domain" description="N-acetyltransferase" evidence="3">
    <location>
        <begin position="4"/>
        <end position="146"/>
    </location>
</feature>
<dbReference type="RefSeq" id="WP_120978732.1">
    <property type="nucleotide sequence ID" value="NZ_RBZM01000008.1"/>
</dbReference>
<dbReference type="SUPFAM" id="SSF55729">
    <property type="entry name" value="Acyl-CoA N-acyltransferases (Nat)"/>
    <property type="match status" value="1"/>
</dbReference>
<reference evidence="4 5" key="1">
    <citation type="submission" date="2018-10" db="EMBL/GenBank/DDBJ databases">
        <title>Cohnella sp. M2MS4P-1, whole genome shotgun sequence.</title>
        <authorList>
            <person name="Tuo L."/>
        </authorList>
    </citation>
    <scope>NUCLEOTIDE SEQUENCE [LARGE SCALE GENOMIC DNA]</scope>
    <source>
        <strain evidence="4 5">M2MS4P-1</strain>
    </source>
</reference>
<organism evidence="4 5">
    <name type="scientific">Cohnella endophytica</name>
    <dbReference type="NCBI Taxonomy" id="2419778"/>
    <lineage>
        <taxon>Bacteria</taxon>
        <taxon>Bacillati</taxon>
        <taxon>Bacillota</taxon>
        <taxon>Bacilli</taxon>
        <taxon>Bacillales</taxon>
        <taxon>Paenibacillaceae</taxon>
        <taxon>Cohnella</taxon>
    </lineage>
</organism>
<protein>
    <submittedName>
        <fullName evidence="4">GNAT family N-acetyltransferase</fullName>
    </submittedName>
</protein>
<gene>
    <name evidence="4" type="ORF">D7Z26_19740</name>
</gene>
<keyword evidence="1 4" id="KW-0808">Transferase</keyword>
<evidence type="ECO:0000256" key="1">
    <source>
        <dbReference type="ARBA" id="ARBA00022679"/>
    </source>
</evidence>
<proteinExistence type="predicted"/>
<dbReference type="CDD" id="cd04301">
    <property type="entry name" value="NAT_SF"/>
    <property type="match status" value="1"/>
</dbReference>
<dbReference type="Proteomes" id="UP000282076">
    <property type="component" value="Unassembled WGS sequence"/>
</dbReference>
<sequence>MAGLSVRPAVARDLASLRTIYLESRAQTFHWLDKSQLLPEDFDRDSEGELVLVAEKDSRILGFAGIWVPDHFIHHLYVHPDCARQGVGAALLHACYEAFPSPPALTLKCISENEAALAFYRSQGWRIIEEGSGPNGPYFLMEHRAL</sequence>
<dbReference type="PANTHER" id="PTHR43877">
    <property type="entry name" value="AMINOALKYLPHOSPHONATE N-ACETYLTRANSFERASE-RELATED-RELATED"/>
    <property type="match status" value="1"/>
</dbReference>
<comment type="caution">
    <text evidence="4">The sequence shown here is derived from an EMBL/GenBank/DDBJ whole genome shotgun (WGS) entry which is preliminary data.</text>
</comment>
<dbReference type="PROSITE" id="PS51186">
    <property type="entry name" value="GNAT"/>
    <property type="match status" value="1"/>
</dbReference>
<keyword evidence="2" id="KW-0012">Acyltransferase</keyword>
<evidence type="ECO:0000256" key="2">
    <source>
        <dbReference type="ARBA" id="ARBA00023315"/>
    </source>
</evidence>
<dbReference type="Gene3D" id="3.40.630.30">
    <property type="match status" value="1"/>
</dbReference>
<keyword evidence="5" id="KW-1185">Reference proteome</keyword>